<evidence type="ECO:0000256" key="6">
    <source>
        <dbReference type="SAM" id="Phobius"/>
    </source>
</evidence>
<feature type="transmembrane region" description="Helical" evidence="6">
    <location>
        <begin position="97"/>
        <end position="117"/>
    </location>
</feature>
<comment type="subcellular location">
    <subcellularLocation>
        <location evidence="1">Membrane</location>
        <topology evidence="1">Multi-pass membrane protein</topology>
    </subcellularLocation>
</comment>
<evidence type="ECO:0000256" key="2">
    <source>
        <dbReference type="ARBA" id="ARBA00005268"/>
    </source>
</evidence>
<accession>A0A845QUY6</accession>
<feature type="transmembrane region" description="Helical" evidence="6">
    <location>
        <begin position="224"/>
        <end position="248"/>
    </location>
</feature>
<evidence type="ECO:0000256" key="1">
    <source>
        <dbReference type="ARBA" id="ARBA00004141"/>
    </source>
</evidence>
<dbReference type="RefSeq" id="WP_160196112.1">
    <property type="nucleotide sequence ID" value="NZ_QXXA01000003.1"/>
</dbReference>
<proteinExistence type="inferred from homology"/>
<organism evidence="7 8">
    <name type="scientific">Senegalia massiliensis</name>
    <dbReference type="NCBI Taxonomy" id="1720316"/>
    <lineage>
        <taxon>Bacteria</taxon>
        <taxon>Bacillati</taxon>
        <taxon>Bacillota</taxon>
        <taxon>Clostridia</taxon>
        <taxon>Eubacteriales</taxon>
        <taxon>Clostridiaceae</taxon>
        <taxon>Senegalia</taxon>
    </lineage>
</organism>
<comment type="caution">
    <text evidence="7">The sequence shown here is derived from an EMBL/GenBank/DDBJ whole genome shotgun (WGS) entry which is preliminary data.</text>
</comment>
<dbReference type="Proteomes" id="UP000467132">
    <property type="component" value="Unassembled WGS sequence"/>
</dbReference>
<feature type="transmembrane region" description="Helical" evidence="6">
    <location>
        <begin position="38"/>
        <end position="60"/>
    </location>
</feature>
<evidence type="ECO:0000256" key="5">
    <source>
        <dbReference type="ARBA" id="ARBA00023136"/>
    </source>
</evidence>
<evidence type="ECO:0000313" key="7">
    <source>
        <dbReference type="EMBL" id="NBI05609.1"/>
    </source>
</evidence>
<dbReference type="PANTHER" id="PTHR30028:SF0">
    <property type="entry name" value="PROTEIN ALUMINUM SENSITIVE 3"/>
    <property type="match status" value="1"/>
</dbReference>
<dbReference type="AlphaFoldDB" id="A0A845QUY6"/>
<keyword evidence="5 6" id="KW-0472">Membrane</keyword>
<keyword evidence="3 6" id="KW-0812">Transmembrane</keyword>
<dbReference type="EMBL" id="QXXA01000003">
    <property type="protein sequence ID" value="NBI05609.1"/>
    <property type="molecule type" value="Genomic_DNA"/>
</dbReference>
<comment type="similarity">
    <text evidence="2">Belongs to the UPF0014 family.</text>
</comment>
<reference evidence="7 8" key="1">
    <citation type="submission" date="2018-08" db="EMBL/GenBank/DDBJ databases">
        <title>Murine metabolic-syndrome-specific gut microbial biobank.</title>
        <authorList>
            <person name="Liu C."/>
        </authorList>
    </citation>
    <scope>NUCLEOTIDE SEQUENCE [LARGE SCALE GENOMIC DNA]</scope>
    <source>
        <strain evidence="7 8">583</strain>
    </source>
</reference>
<protein>
    <submittedName>
        <fullName evidence="7">Iron export ABC transporter permease subunit FetB</fullName>
    </submittedName>
</protein>
<evidence type="ECO:0000313" key="8">
    <source>
        <dbReference type="Proteomes" id="UP000467132"/>
    </source>
</evidence>
<dbReference type="GO" id="GO:0005886">
    <property type="term" value="C:plasma membrane"/>
    <property type="evidence" value="ECO:0007669"/>
    <property type="project" value="TreeGrafter"/>
</dbReference>
<dbReference type="PANTHER" id="PTHR30028">
    <property type="entry name" value="UPF0014 INNER MEMBRANE PROTEIN YBBM-RELATED"/>
    <property type="match status" value="1"/>
</dbReference>
<sequence>MTDKIVDITLLQLASAYVFVLILLFIVKIKNINREREILIASLRMTLQLGLIGYILVYIFENPSPLVTIIIILIMETFAVFNIFKRVKNDISNSLKKIIAISMTIGTITSILFFLFIVVGIEPWYKPQYFIPLAGMLIGNSMTGISLGVERLIDGFNSRYDEVETALMLGANSKKASKKIVNNAFDSAIMPTINSMMGMGIIFLPGMMTGQILSGISPITSIKYQIAIMLGIIGSVSLTVIIFLQLGYKTFFNHREQLK</sequence>
<keyword evidence="8" id="KW-1185">Reference proteome</keyword>
<dbReference type="Pfam" id="PF03649">
    <property type="entry name" value="UPF0014"/>
    <property type="match status" value="1"/>
</dbReference>
<gene>
    <name evidence="7" type="primary">fetB</name>
    <name evidence="7" type="ORF">D3Z33_01920</name>
</gene>
<dbReference type="InterPro" id="IPR005226">
    <property type="entry name" value="UPF0014_fam"/>
</dbReference>
<feature type="transmembrane region" description="Helical" evidence="6">
    <location>
        <begin position="129"/>
        <end position="149"/>
    </location>
</feature>
<evidence type="ECO:0000256" key="4">
    <source>
        <dbReference type="ARBA" id="ARBA00022989"/>
    </source>
</evidence>
<keyword evidence="4 6" id="KW-1133">Transmembrane helix</keyword>
<dbReference type="OrthoDB" id="9791807at2"/>
<feature type="transmembrane region" description="Helical" evidence="6">
    <location>
        <begin position="6"/>
        <end position="26"/>
    </location>
</feature>
<evidence type="ECO:0000256" key="3">
    <source>
        <dbReference type="ARBA" id="ARBA00022692"/>
    </source>
</evidence>
<name>A0A845QUY6_9CLOT</name>
<feature type="transmembrane region" description="Helical" evidence="6">
    <location>
        <begin position="66"/>
        <end position="85"/>
    </location>
</feature>